<dbReference type="Pfam" id="PF11967">
    <property type="entry name" value="RecO_N"/>
    <property type="match status" value="1"/>
</dbReference>
<keyword evidence="5 7" id="KW-0234">DNA repair</keyword>
<evidence type="ECO:0000256" key="8">
    <source>
        <dbReference type="SAM" id="MobiDB-lite"/>
    </source>
</evidence>
<organism evidence="10 11">
    <name type="scientific">Sutterella wadsworthensis HGA0223</name>
    <dbReference type="NCBI Taxonomy" id="1203554"/>
    <lineage>
        <taxon>Bacteria</taxon>
        <taxon>Pseudomonadati</taxon>
        <taxon>Pseudomonadota</taxon>
        <taxon>Betaproteobacteria</taxon>
        <taxon>Burkholderiales</taxon>
        <taxon>Sutterellaceae</taxon>
        <taxon>Sutterella</taxon>
    </lineage>
</organism>
<keyword evidence="4 7" id="KW-0233">DNA recombination</keyword>
<dbReference type="EMBL" id="ATCF01000026">
    <property type="protein sequence ID" value="EPD98266.1"/>
    <property type="molecule type" value="Genomic_DNA"/>
</dbReference>
<dbReference type="HOGENOM" id="CLU_066645_0_0_4"/>
<dbReference type="GO" id="GO:0006310">
    <property type="term" value="P:DNA recombination"/>
    <property type="evidence" value="ECO:0007669"/>
    <property type="project" value="UniProtKB-UniRule"/>
</dbReference>
<evidence type="ECO:0000313" key="10">
    <source>
        <dbReference type="EMBL" id="EPD98266.1"/>
    </source>
</evidence>
<feature type="domain" description="DNA replication/recombination mediator RecO N-terminal" evidence="9">
    <location>
        <begin position="122"/>
        <end position="194"/>
    </location>
</feature>
<dbReference type="SUPFAM" id="SSF50249">
    <property type="entry name" value="Nucleic acid-binding proteins"/>
    <property type="match status" value="1"/>
</dbReference>
<comment type="function">
    <text evidence="7">Involved in DNA repair and RecF pathway recombination.</text>
</comment>
<dbReference type="GO" id="GO:0006302">
    <property type="term" value="P:double-strand break repair"/>
    <property type="evidence" value="ECO:0007669"/>
    <property type="project" value="TreeGrafter"/>
</dbReference>
<dbReference type="STRING" id="1203554.HMPREF1476_01813"/>
<dbReference type="InterPro" id="IPR012340">
    <property type="entry name" value="NA-bd_OB-fold"/>
</dbReference>
<evidence type="ECO:0000256" key="7">
    <source>
        <dbReference type="HAMAP-Rule" id="MF_00201"/>
    </source>
</evidence>
<dbReference type="InterPro" id="IPR042242">
    <property type="entry name" value="RecO_C"/>
</dbReference>
<dbReference type="InterPro" id="IPR003717">
    <property type="entry name" value="RecO"/>
</dbReference>
<sequence length="366" mass="39139">MTADAPHPDPSLPPPMDAVGGADALAEGGMLTSAGADDGAAPSPSLDAEQAEGRWGDDALLDLPRLPNGKKEVLASSKSATVEGVVARGRAAEAILEELARTEALGASGGRSGIRRRQRPQREPGFVLHARPWSESSMVVDVLTADFGRVFLVARGAKRPGSNLRGLLTPFSPLALTWTGKKEAKVLTQAEWLGALAALRGEALLSGFYVNELVLRLTEREDVHPGLFQSYVHVLSALADGDPAVRQTGLRSFEAELLAHCGWGLALEDRDLQKGSEWFLLTHEGALKGVEGTPEDAANLPFASMLWPKTVAAAVACGSAERKSRIAALSPREMKRLRELLKTAIDLHLEGRPLRSRRLLADLKKL</sequence>
<dbReference type="InterPro" id="IPR037278">
    <property type="entry name" value="ARFGAP/RecO"/>
</dbReference>
<evidence type="ECO:0000256" key="6">
    <source>
        <dbReference type="ARBA" id="ARBA00033409"/>
    </source>
</evidence>
<evidence type="ECO:0000256" key="5">
    <source>
        <dbReference type="ARBA" id="ARBA00023204"/>
    </source>
</evidence>
<reference evidence="10 11" key="1">
    <citation type="submission" date="2013-04" db="EMBL/GenBank/DDBJ databases">
        <title>The Genome Sequence of Sutterella wadsworthensis HGA0223.</title>
        <authorList>
            <consortium name="The Broad Institute Genomics Platform"/>
            <person name="Earl A."/>
            <person name="Ward D."/>
            <person name="Feldgarden M."/>
            <person name="Gevers D."/>
            <person name="Schmidt T.M."/>
            <person name="Dover J."/>
            <person name="Dai D."/>
            <person name="Walker B."/>
            <person name="Young S."/>
            <person name="Zeng Q."/>
            <person name="Gargeya S."/>
            <person name="Fitzgerald M."/>
            <person name="Haas B."/>
            <person name="Abouelleil A."/>
            <person name="Allen A.W."/>
            <person name="Alvarado L."/>
            <person name="Arachchi H.M."/>
            <person name="Berlin A.M."/>
            <person name="Chapman S.B."/>
            <person name="Gainer-Dewar J."/>
            <person name="Goldberg J."/>
            <person name="Griggs A."/>
            <person name="Gujja S."/>
            <person name="Hansen M."/>
            <person name="Howarth C."/>
            <person name="Imamovic A."/>
            <person name="Ireland A."/>
            <person name="Larimer J."/>
            <person name="McCowan C."/>
            <person name="Murphy C."/>
            <person name="Pearson M."/>
            <person name="Poon T.W."/>
            <person name="Priest M."/>
            <person name="Roberts A."/>
            <person name="Saif S."/>
            <person name="Shea T."/>
            <person name="Sisk P."/>
            <person name="Sykes S."/>
            <person name="Wortman J."/>
            <person name="Nusbaum C."/>
            <person name="Birren B."/>
        </authorList>
    </citation>
    <scope>NUCLEOTIDE SEQUENCE [LARGE SCALE GENOMIC DNA]</scope>
    <source>
        <strain evidence="10 11">HGA0223</strain>
    </source>
</reference>
<dbReference type="Proteomes" id="UP000014400">
    <property type="component" value="Unassembled WGS sequence"/>
</dbReference>
<keyword evidence="3 7" id="KW-0227">DNA damage</keyword>
<dbReference type="Gene3D" id="2.40.50.140">
    <property type="entry name" value="Nucleic acid-binding proteins"/>
    <property type="match status" value="1"/>
</dbReference>
<protein>
    <recommendedName>
        <fullName evidence="2 7">DNA repair protein RecO</fullName>
    </recommendedName>
    <alternativeName>
        <fullName evidence="6 7">Recombination protein O</fullName>
    </alternativeName>
</protein>
<keyword evidence="11" id="KW-1185">Reference proteome</keyword>
<comment type="similarity">
    <text evidence="1 7">Belongs to the RecO family.</text>
</comment>
<dbReference type="Gene3D" id="1.20.1440.120">
    <property type="entry name" value="Recombination protein O, C-terminal domain"/>
    <property type="match status" value="1"/>
</dbReference>
<dbReference type="NCBIfam" id="TIGR00613">
    <property type="entry name" value="reco"/>
    <property type="match status" value="1"/>
</dbReference>
<evidence type="ECO:0000256" key="2">
    <source>
        <dbReference type="ARBA" id="ARBA00021310"/>
    </source>
</evidence>
<name>S3BCV6_9BURK</name>
<dbReference type="HAMAP" id="MF_00201">
    <property type="entry name" value="RecO"/>
    <property type="match status" value="1"/>
</dbReference>
<dbReference type="eggNOG" id="COG1381">
    <property type="taxonomic scope" value="Bacteria"/>
</dbReference>
<dbReference type="RefSeq" id="WP_016474966.1">
    <property type="nucleotide sequence ID" value="NZ_KE150480.1"/>
</dbReference>
<dbReference type="PANTHER" id="PTHR33991:SF1">
    <property type="entry name" value="DNA REPAIR PROTEIN RECO"/>
    <property type="match status" value="1"/>
</dbReference>
<accession>S3BCV6</accession>
<comment type="caution">
    <text evidence="10">The sequence shown here is derived from an EMBL/GenBank/DDBJ whole genome shotgun (WGS) entry which is preliminary data.</text>
</comment>
<dbReference type="InterPro" id="IPR022572">
    <property type="entry name" value="DNA_rep/recomb_RecO_N"/>
</dbReference>
<evidence type="ECO:0000256" key="3">
    <source>
        <dbReference type="ARBA" id="ARBA00022763"/>
    </source>
</evidence>
<feature type="region of interest" description="Disordered" evidence="8">
    <location>
        <begin position="1"/>
        <end position="52"/>
    </location>
</feature>
<dbReference type="PANTHER" id="PTHR33991">
    <property type="entry name" value="DNA REPAIR PROTEIN RECO"/>
    <property type="match status" value="1"/>
</dbReference>
<evidence type="ECO:0000259" key="9">
    <source>
        <dbReference type="Pfam" id="PF11967"/>
    </source>
</evidence>
<proteinExistence type="inferred from homology"/>
<evidence type="ECO:0000256" key="4">
    <source>
        <dbReference type="ARBA" id="ARBA00023172"/>
    </source>
</evidence>
<evidence type="ECO:0000256" key="1">
    <source>
        <dbReference type="ARBA" id="ARBA00007452"/>
    </source>
</evidence>
<dbReference type="PATRIC" id="fig|1203554.3.peg.1897"/>
<evidence type="ECO:0000313" key="11">
    <source>
        <dbReference type="Proteomes" id="UP000014400"/>
    </source>
</evidence>
<gene>
    <name evidence="7" type="primary">recO</name>
    <name evidence="10" type="ORF">HMPREF1476_01813</name>
</gene>
<dbReference type="AlphaFoldDB" id="S3BCV6"/>
<dbReference type="Pfam" id="PF02565">
    <property type="entry name" value="RecO_C"/>
    <property type="match status" value="1"/>
</dbReference>
<dbReference type="SUPFAM" id="SSF57863">
    <property type="entry name" value="ArfGap/RecO-like zinc finger"/>
    <property type="match status" value="1"/>
</dbReference>
<dbReference type="GO" id="GO:0043590">
    <property type="term" value="C:bacterial nucleoid"/>
    <property type="evidence" value="ECO:0007669"/>
    <property type="project" value="TreeGrafter"/>
</dbReference>